<keyword evidence="2" id="KW-0812">Transmembrane</keyword>
<keyword evidence="4" id="KW-1185">Reference proteome</keyword>
<dbReference type="Proteomes" id="UP000603141">
    <property type="component" value="Unassembled WGS sequence"/>
</dbReference>
<proteinExistence type="predicted"/>
<evidence type="ECO:0000256" key="1">
    <source>
        <dbReference type="SAM" id="MobiDB-lite"/>
    </source>
</evidence>
<protein>
    <recommendedName>
        <fullName evidence="5">DUF3592 domain-containing protein</fullName>
    </recommendedName>
</protein>
<evidence type="ECO:0000313" key="3">
    <source>
        <dbReference type="EMBL" id="MBK1884747.1"/>
    </source>
</evidence>
<evidence type="ECO:0000313" key="4">
    <source>
        <dbReference type="Proteomes" id="UP000603141"/>
    </source>
</evidence>
<organism evidence="3 4">
    <name type="scientific">Luteolibacter pohnpeiensis</name>
    <dbReference type="NCBI Taxonomy" id="454153"/>
    <lineage>
        <taxon>Bacteria</taxon>
        <taxon>Pseudomonadati</taxon>
        <taxon>Verrucomicrobiota</taxon>
        <taxon>Verrucomicrobiia</taxon>
        <taxon>Verrucomicrobiales</taxon>
        <taxon>Verrucomicrobiaceae</taxon>
        <taxon>Luteolibacter</taxon>
    </lineage>
</organism>
<accession>A0A934S9S7</accession>
<feature type="transmembrane region" description="Helical" evidence="2">
    <location>
        <begin position="104"/>
        <end position="122"/>
    </location>
</feature>
<feature type="compositionally biased region" description="Polar residues" evidence="1">
    <location>
        <begin position="135"/>
        <end position="148"/>
    </location>
</feature>
<name>A0A934S9S7_9BACT</name>
<dbReference type="EMBL" id="JAENIJ010000091">
    <property type="protein sequence ID" value="MBK1884747.1"/>
    <property type="molecule type" value="Genomic_DNA"/>
</dbReference>
<dbReference type="RefSeq" id="WP_200274222.1">
    <property type="nucleotide sequence ID" value="NZ_JAENIJ010000091.1"/>
</dbReference>
<comment type="caution">
    <text evidence="3">The sequence shown here is derived from an EMBL/GenBank/DDBJ whole genome shotgun (WGS) entry which is preliminary data.</text>
</comment>
<dbReference type="AlphaFoldDB" id="A0A934S9S7"/>
<gene>
    <name evidence="3" type="ORF">JIN85_20210</name>
</gene>
<keyword evidence="2" id="KW-0472">Membrane</keyword>
<evidence type="ECO:0008006" key="5">
    <source>
        <dbReference type="Google" id="ProtNLM"/>
    </source>
</evidence>
<reference evidence="3" key="1">
    <citation type="submission" date="2021-01" db="EMBL/GenBank/DDBJ databases">
        <title>Modified the classification status of verrucomicrobia.</title>
        <authorList>
            <person name="Feng X."/>
        </authorList>
    </citation>
    <scope>NUCLEOTIDE SEQUENCE</scope>
    <source>
        <strain evidence="3">KCTC 22041</strain>
    </source>
</reference>
<sequence length="161" mass="17773">MHLIAVIGFIFFGTLCVALAAWHEYTWWKRRHWSNGQGRIVGFTESYNDGVCYYPKIEFTGADGQIQFVSIYGSGREPKIGKSVDLLVDQLSLSAEVASLSNRLLFTIIPILFGAVFILAGINTRPLRPAEPAGTDQSATTPASKPEINSNPQVVLEWLSQ</sequence>
<feature type="region of interest" description="Disordered" evidence="1">
    <location>
        <begin position="129"/>
        <end position="148"/>
    </location>
</feature>
<evidence type="ECO:0000256" key="2">
    <source>
        <dbReference type="SAM" id="Phobius"/>
    </source>
</evidence>
<keyword evidence="2" id="KW-1133">Transmembrane helix</keyword>